<dbReference type="EMBL" id="MN739001">
    <property type="protein sequence ID" value="QHT34530.1"/>
    <property type="molecule type" value="Genomic_DNA"/>
</dbReference>
<protein>
    <submittedName>
        <fullName evidence="2">Uncharacterized protein</fullName>
    </submittedName>
</protein>
<evidence type="ECO:0000256" key="1">
    <source>
        <dbReference type="SAM" id="Phobius"/>
    </source>
</evidence>
<feature type="transmembrane region" description="Helical" evidence="1">
    <location>
        <begin position="37"/>
        <end position="55"/>
    </location>
</feature>
<proteinExistence type="predicted"/>
<keyword evidence="1" id="KW-0812">Transmembrane</keyword>
<feature type="transmembrane region" description="Helical" evidence="1">
    <location>
        <begin position="12"/>
        <end position="31"/>
    </location>
</feature>
<reference evidence="2" key="1">
    <citation type="journal article" date="2020" name="Nature">
        <title>Giant virus diversity and host interactions through global metagenomics.</title>
        <authorList>
            <person name="Schulz F."/>
            <person name="Roux S."/>
            <person name="Paez-Espino D."/>
            <person name="Jungbluth S."/>
            <person name="Walsh D.A."/>
            <person name="Denef V.J."/>
            <person name="McMahon K.D."/>
            <person name="Konstantinidis K.T."/>
            <person name="Eloe-Fadrosh E.A."/>
            <person name="Kyrpides N.C."/>
            <person name="Woyke T."/>
        </authorList>
    </citation>
    <scope>NUCLEOTIDE SEQUENCE</scope>
    <source>
        <strain evidence="2">GVMAG-M-3300009163-63</strain>
    </source>
</reference>
<evidence type="ECO:0000313" key="2">
    <source>
        <dbReference type="EMBL" id="QHT34530.1"/>
    </source>
</evidence>
<keyword evidence="1" id="KW-0472">Membrane</keyword>
<name>A0A6C0F2V2_9ZZZZ</name>
<feature type="transmembrane region" description="Helical" evidence="1">
    <location>
        <begin position="62"/>
        <end position="80"/>
    </location>
</feature>
<sequence length="83" mass="9612">MNLPSWYKAYCTPAKIYFTIAVIVSIIQLFSVPIFMVFVNFLFAIIWTCILGWLCKKGFSSVSWFLVLFPYVVMLMQSLIRAA</sequence>
<accession>A0A6C0F2V2</accession>
<dbReference type="AlphaFoldDB" id="A0A6C0F2V2"/>
<keyword evidence="1" id="KW-1133">Transmembrane helix</keyword>
<organism evidence="2">
    <name type="scientific">viral metagenome</name>
    <dbReference type="NCBI Taxonomy" id="1070528"/>
    <lineage>
        <taxon>unclassified sequences</taxon>
        <taxon>metagenomes</taxon>
        <taxon>organismal metagenomes</taxon>
    </lineage>
</organism>